<evidence type="ECO:0000256" key="4">
    <source>
        <dbReference type="ARBA" id="ARBA00022679"/>
    </source>
</evidence>
<accession>A0AAW1IAZ3</accession>
<dbReference type="AlphaFoldDB" id="A0AAW1IAZ3"/>
<evidence type="ECO:0000256" key="6">
    <source>
        <dbReference type="ARBA" id="ARBA00047949"/>
    </source>
</evidence>
<keyword evidence="4" id="KW-0808">Transferase</keyword>
<dbReference type="InterPro" id="IPR042081">
    <property type="entry name" value="RNA_2'-PTrans_C"/>
</dbReference>
<dbReference type="Gene3D" id="1.10.10.970">
    <property type="entry name" value="RNA 2'-phosphotransferase, Tpt1/KptA family, N-terminal domain"/>
    <property type="match status" value="1"/>
</dbReference>
<keyword evidence="8" id="KW-1185">Reference proteome</keyword>
<name>A0AAW1IAZ3_POPJA</name>
<sequence>MYQNKGKVNDVFISKTLSWILRHGAKEKGFHITSDGYVDVNAILSYKQLGGKCTIEDIHRIVKTNNKQRFALRTNQSGNLEIKANQGHSIVGITDLALQAITCPNQVENVIHGTYYDCWDSIRTNGLRRMKRVHIHFASGLPSSRVISGMRHDVEIIIYIDIKKALEENFKFFKSPNEVILSPGNADGVIECKYFLKVCDVKNGELLDF</sequence>
<dbReference type="EC" id="2.7.1.160" evidence="3"/>
<dbReference type="EMBL" id="JASPKY010000699">
    <property type="protein sequence ID" value="KAK9686533.1"/>
    <property type="molecule type" value="Genomic_DNA"/>
</dbReference>
<dbReference type="GO" id="GO:0006388">
    <property type="term" value="P:tRNA splicing, via endonucleolytic cleavage and ligation"/>
    <property type="evidence" value="ECO:0007669"/>
    <property type="project" value="TreeGrafter"/>
</dbReference>
<dbReference type="PANTHER" id="PTHR12684:SF2">
    <property type="entry name" value="TRNA 2'-PHOSPHOTRANSFERASE 1"/>
    <property type="match status" value="1"/>
</dbReference>
<reference evidence="7 8" key="1">
    <citation type="journal article" date="2024" name="BMC Genomics">
        <title>De novo assembly and annotation of Popillia japonica's genome with initial clues to its potential as an invasive pest.</title>
        <authorList>
            <person name="Cucini C."/>
            <person name="Boschi S."/>
            <person name="Funari R."/>
            <person name="Cardaioli E."/>
            <person name="Iannotti N."/>
            <person name="Marturano G."/>
            <person name="Paoli F."/>
            <person name="Bruttini M."/>
            <person name="Carapelli A."/>
            <person name="Frati F."/>
            <person name="Nardi F."/>
        </authorList>
    </citation>
    <scope>NUCLEOTIDE SEQUENCE [LARGE SCALE GENOMIC DNA]</scope>
    <source>
        <strain evidence="7">DMR45628</strain>
    </source>
</reference>
<dbReference type="PANTHER" id="PTHR12684">
    <property type="entry name" value="PUTATIVE PHOSPHOTRANSFERASE"/>
    <property type="match status" value="1"/>
</dbReference>
<dbReference type="Proteomes" id="UP001458880">
    <property type="component" value="Unassembled WGS sequence"/>
</dbReference>
<comment type="catalytic activity">
    <reaction evidence="6">
        <text>2'-phospho-[ligated tRNA] + NAD(+) = mature tRNA + ADP-alpha-D-ribose 1'',2''-cyclic phosphate + nicotinamide</text>
        <dbReference type="Rhea" id="RHEA:23324"/>
        <dbReference type="Rhea" id="RHEA-COMP:11106"/>
        <dbReference type="Rhea" id="RHEA-COMP:11107"/>
        <dbReference type="ChEBI" id="CHEBI:17154"/>
        <dbReference type="ChEBI" id="CHEBI:57540"/>
        <dbReference type="ChEBI" id="CHEBI:76596"/>
        <dbReference type="ChEBI" id="CHEBI:82883"/>
        <dbReference type="ChEBI" id="CHEBI:85027"/>
        <dbReference type="EC" id="2.7.1.160"/>
    </reaction>
</comment>
<organism evidence="7 8">
    <name type="scientific">Popillia japonica</name>
    <name type="common">Japanese beetle</name>
    <dbReference type="NCBI Taxonomy" id="7064"/>
    <lineage>
        <taxon>Eukaryota</taxon>
        <taxon>Metazoa</taxon>
        <taxon>Ecdysozoa</taxon>
        <taxon>Arthropoda</taxon>
        <taxon>Hexapoda</taxon>
        <taxon>Insecta</taxon>
        <taxon>Pterygota</taxon>
        <taxon>Neoptera</taxon>
        <taxon>Endopterygota</taxon>
        <taxon>Coleoptera</taxon>
        <taxon>Polyphaga</taxon>
        <taxon>Scarabaeiformia</taxon>
        <taxon>Scarabaeidae</taxon>
        <taxon>Rutelinae</taxon>
        <taxon>Popillia</taxon>
    </lineage>
</organism>
<dbReference type="SUPFAM" id="SSF56399">
    <property type="entry name" value="ADP-ribosylation"/>
    <property type="match status" value="1"/>
</dbReference>
<comment type="function">
    <text evidence="1">Catalyzes the last step of tRNA splicing, the transfer of the splice junction 2'-phosphate from ligated tRNA to NAD to produce ADP-ribose 1''-2'' cyclic phosphate.</text>
</comment>
<dbReference type="Pfam" id="PF01885">
    <property type="entry name" value="PTS_2-RNA"/>
    <property type="match status" value="1"/>
</dbReference>
<gene>
    <name evidence="7" type="ORF">QE152_g37117</name>
</gene>
<evidence type="ECO:0000256" key="1">
    <source>
        <dbReference type="ARBA" id="ARBA00003343"/>
    </source>
</evidence>
<dbReference type="InterPro" id="IPR002745">
    <property type="entry name" value="Ptrans_KptA/Tpt1"/>
</dbReference>
<evidence type="ECO:0000256" key="2">
    <source>
        <dbReference type="ARBA" id="ARBA00009836"/>
    </source>
</evidence>
<evidence type="ECO:0000313" key="7">
    <source>
        <dbReference type="EMBL" id="KAK9686533.1"/>
    </source>
</evidence>
<dbReference type="Gene3D" id="3.20.170.30">
    <property type="match status" value="1"/>
</dbReference>
<protein>
    <recommendedName>
        <fullName evidence="3">2'-phosphotransferase</fullName>
        <ecNumber evidence="3">2.7.1.160</ecNumber>
    </recommendedName>
</protein>
<dbReference type="GO" id="GO:0000215">
    <property type="term" value="F:tRNA 2'-phosphotransferase activity"/>
    <property type="evidence" value="ECO:0007669"/>
    <property type="project" value="UniProtKB-EC"/>
</dbReference>
<comment type="similarity">
    <text evidence="2">Belongs to the KptA/TPT1 family.</text>
</comment>
<comment type="caution">
    <text evidence="7">The sequence shown here is derived from an EMBL/GenBank/DDBJ whole genome shotgun (WGS) entry which is preliminary data.</text>
</comment>
<proteinExistence type="inferred from homology"/>
<keyword evidence="5" id="KW-0520">NAD</keyword>
<evidence type="ECO:0000256" key="3">
    <source>
        <dbReference type="ARBA" id="ARBA00012007"/>
    </source>
</evidence>
<dbReference type="InterPro" id="IPR042080">
    <property type="entry name" value="RNA_2'-PTrans_N"/>
</dbReference>
<evidence type="ECO:0000256" key="5">
    <source>
        <dbReference type="ARBA" id="ARBA00023027"/>
    </source>
</evidence>
<evidence type="ECO:0000313" key="8">
    <source>
        <dbReference type="Proteomes" id="UP001458880"/>
    </source>
</evidence>